<organism evidence="1 2">
    <name type="scientific">Leucobacter iarius</name>
    <dbReference type="NCBI Taxonomy" id="333963"/>
    <lineage>
        <taxon>Bacteria</taxon>
        <taxon>Bacillati</taxon>
        <taxon>Actinomycetota</taxon>
        <taxon>Actinomycetes</taxon>
        <taxon>Micrococcales</taxon>
        <taxon>Microbacteriaceae</taxon>
        <taxon>Leucobacter</taxon>
    </lineage>
</organism>
<evidence type="ECO:0000313" key="2">
    <source>
        <dbReference type="Proteomes" id="UP001500851"/>
    </source>
</evidence>
<proteinExistence type="predicted"/>
<dbReference type="RefSeq" id="WP_344030825.1">
    <property type="nucleotide sequence ID" value="NZ_BAAAOB010000001.1"/>
</dbReference>
<accession>A0ABP4XN61</accession>
<gene>
    <name evidence="1" type="ORF">GCM10009768_13360</name>
</gene>
<dbReference type="EMBL" id="BAAAOB010000001">
    <property type="protein sequence ID" value="GAA1785785.1"/>
    <property type="molecule type" value="Genomic_DNA"/>
</dbReference>
<sequence>MYVDGVEGFRQRVQSKFGARAKYQCSYLSQGYVLFDLYGVFGFRFFVSEEPYDTLQVALELASNRVTNSLLGRELVFIENSERGVEEALNVVDWYCRLRLPEKYLAVCDELY</sequence>
<protein>
    <submittedName>
        <fullName evidence="1">Uncharacterized protein</fullName>
    </submittedName>
</protein>
<keyword evidence="2" id="KW-1185">Reference proteome</keyword>
<comment type="caution">
    <text evidence="1">The sequence shown here is derived from an EMBL/GenBank/DDBJ whole genome shotgun (WGS) entry which is preliminary data.</text>
</comment>
<evidence type="ECO:0000313" key="1">
    <source>
        <dbReference type="EMBL" id="GAA1785785.1"/>
    </source>
</evidence>
<name>A0ABP4XN61_9MICO</name>
<reference evidence="2" key="1">
    <citation type="journal article" date="2019" name="Int. J. Syst. Evol. Microbiol.">
        <title>The Global Catalogue of Microorganisms (GCM) 10K type strain sequencing project: providing services to taxonomists for standard genome sequencing and annotation.</title>
        <authorList>
            <consortium name="The Broad Institute Genomics Platform"/>
            <consortium name="The Broad Institute Genome Sequencing Center for Infectious Disease"/>
            <person name="Wu L."/>
            <person name="Ma J."/>
        </authorList>
    </citation>
    <scope>NUCLEOTIDE SEQUENCE [LARGE SCALE GENOMIC DNA]</scope>
    <source>
        <strain evidence="2">JCM 14736</strain>
    </source>
</reference>
<dbReference type="Proteomes" id="UP001500851">
    <property type="component" value="Unassembled WGS sequence"/>
</dbReference>